<organism evidence="1 2">
    <name type="scientific">Fusarium torulosum</name>
    <dbReference type="NCBI Taxonomy" id="33205"/>
    <lineage>
        <taxon>Eukaryota</taxon>
        <taxon>Fungi</taxon>
        <taxon>Dikarya</taxon>
        <taxon>Ascomycota</taxon>
        <taxon>Pezizomycotina</taxon>
        <taxon>Sordariomycetes</taxon>
        <taxon>Hypocreomycetidae</taxon>
        <taxon>Hypocreales</taxon>
        <taxon>Nectriaceae</taxon>
        <taxon>Fusarium</taxon>
    </lineage>
</organism>
<proteinExistence type="predicted"/>
<evidence type="ECO:0000313" key="1">
    <source>
        <dbReference type="EMBL" id="SPJ72374.1"/>
    </source>
</evidence>
<sequence length="192" mass="22575">MLAIAPVLQTRQLPSDEYLLKAFGTTFCKEQQRRILWIVDHYAQPWEPTDFPTKVHDWRLQAYSTSELTKAHIVLRCDRDRRASAHEEVVKAAQRLDVLDRVRNIRFEGRSLHALKNQMKYEAWVRLARGTMEALDVLHPLTDDMLLLYQELKVYNQGIAPQLPLIRFGRLPGMDEKEREQAEPSDWLPRTK</sequence>
<dbReference type="EMBL" id="ONZP01000058">
    <property type="protein sequence ID" value="SPJ72374.1"/>
    <property type="molecule type" value="Genomic_DNA"/>
</dbReference>
<accession>A0AAE8SEH3</accession>
<dbReference type="Proteomes" id="UP001187734">
    <property type="component" value="Unassembled WGS sequence"/>
</dbReference>
<gene>
    <name evidence="1" type="ORF">FTOL_02102</name>
</gene>
<dbReference type="AlphaFoldDB" id="A0AAE8SEH3"/>
<comment type="caution">
    <text evidence="1">The sequence shown here is derived from an EMBL/GenBank/DDBJ whole genome shotgun (WGS) entry which is preliminary data.</text>
</comment>
<name>A0AAE8SEH3_9HYPO</name>
<protein>
    <submittedName>
        <fullName evidence="1">Uncharacterized protein</fullName>
    </submittedName>
</protein>
<reference evidence="1" key="1">
    <citation type="submission" date="2018-03" db="EMBL/GenBank/DDBJ databases">
        <authorList>
            <person name="Guldener U."/>
        </authorList>
    </citation>
    <scope>NUCLEOTIDE SEQUENCE</scope>
</reference>
<evidence type="ECO:0000313" key="2">
    <source>
        <dbReference type="Proteomes" id="UP001187734"/>
    </source>
</evidence>
<keyword evidence="2" id="KW-1185">Reference proteome</keyword>